<keyword evidence="5" id="KW-1185">Reference proteome</keyword>
<feature type="region of interest" description="Disordered" evidence="1">
    <location>
        <begin position="189"/>
        <end position="218"/>
    </location>
</feature>
<feature type="transmembrane region" description="Helical" evidence="2">
    <location>
        <begin position="157"/>
        <end position="178"/>
    </location>
</feature>
<sequence>MVVHYGDFVRLNEVLWSVYVEVLFCAFTGFLVQCFFAYRIWQFNKNRILMGIIIVLIFAELFTSIAYVCQGFAQSLNTYQELKQLRALSMTVNCLTALGDVVLSVSICWMLMASRTGFAWSNKLINRLVLFSINTGSLTALCACCSLLFILVLPNTFWYFAFYFVISRFYSNSLLATLNARRRLSRAGKAEKRKEKNLKEKNFGENSQDGPNNNGSLTERVRSMMNQPQLGGRINTHTGTVTEIHVDVEVETIMDYAENDLVSSGLRVLGTPDEEKAVSTSIPPSGLRAEIN</sequence>
<dbReference type="InterPro" id="IPR045339">
    <property type="entry name" value="DUF6534"/>
</dbReference>
<dbReference type="EMBL" id="JBANRG010000160">
    <property type="protein sequence ID" value="KAK7433473.1"/>
    <property type="molecule type" value="Genomic_DNA"/>
</dbReference>
<reference evidence="4 5" key="1">
    <citation type="submission" date="2024-01" db="EMBL/GenBank/DDBJ databases">
        <title>A draft genome for the cacao thread blight pathogen Marasmiellus scandens.</title>
        <authorList>
            <person name="Baruah I.K."/>
            <person name="Leung J."/>
            <person name="Bukari Y."/>
            <person name="Amoako-Attah I."/>
            <person name="Meinhardt L.W."/>
            <person name="Bailey B.A."/>
            <person name="Cohen S.P."/>
        </authorList>
    </citation>
    <scope>NUCLEOTIDE SEQUENCE [LARGE SCALE GENOMIC DNA]</scope>
    <source>
        <strain evidence="4 5">GH-19</strain>
    </source>
</reference>
<comment type="caution">
    <text evidence="4">The sequence shown here is derived from an EMBL/GenBank/DDBJ whole genome shotgun (WGS) entry which is preliminary data.</text>
</comment>
<evidence type="ECO:0000313" key="5">
    <source>
        <dbReference type="Proteomes" id="UP001498398"/>
    </source>
</evidence>
<name>A0ABR1IJK5_9AGAR</name>
<keyword evidence="2" id="KW-0472">Membrane</keyword>
<keyword evidence="2" id="KW-0812">Transmembrane</keyword>
<dbReference type="PANTHER" id="PTHR40465:SF1">
    <property type="entry name" value="DUF6534 DOMAIN-CONTAINING PROTEIN"/>
    <property type="match status" value="1"/>
</dbReference>
<accession>A0ABR1IJK5</accession>
<organism evidence="4 5">
    <name type="scientific">Marasmiellus scandens</name>
    <dbReference type="NCBI Taxonomy" id="2682957"/>
    <lineage>
        <taxon>Eukaryota</taxon>
        <taxon>Fungi</taxon>
        <taxon>Dikarya</taxon>
        <taxon>Basidiomycota</taxon>
        <taxon>Agaricomycotina</taxon>
        <taxon>Agaricomycetes</taxon>
        <taxon>Agaricomycetidae</taxon>
        <taxon>Agaricales</taxon>
        <taxon>Marasmiineae</taxon>
        <taxon>Omphalotaceae</taxon>
        <taxon>Marasmiellus</taxon>
    </lineage>
</organism>
<proteinExistence type="predicted"/>
<dbReference type="PANTHER" id="PTHR40465">
    <property type="entry name" value="CHROMOSOME 1, WHOLE GENOME SHOTGUN SEQUENCE"/>
    <property type="match status" value="1"/>
</dbReference>
<feature type="transmembrane region" description="Helical" evidence="2">
    <location>
        <begin position="48"/>
        <end position="68"/>
    </location>
</feature>
<feature type="compositionally biased region" description="Basic and acidic residues" evidence="1">
    <location>
        <begin position="189"/>
        <end position="203"/>
    </location>
</feature>
<feature type="transmembrane region" description="Helical" evidence="2">
    <location>
        <begin position="88"/>
        <end position="112"/>
    </location>
</feature>
<dbReference type="Pfam" id="PF20152">
    <property type="entry name" value="DUF6534"/>
    <property type="match status" value="1"/>
</dbReference>
<evidence type="ECO:0000259" key="3">
    <source>
        <dbReference type="Pfam" id="PF20152"/>
    </source>
</evidence>
<evidence type="ECO:0000256" key="2">
    <source>
        <dbReference type="SAM" id="Phobius"/>
    </source>
</evidence>
<feature type="compositionally biased region" description="Polar residues" evidence="1">
    <location>
        <begin position="204"/>
        <end position="217"/>
    </location>
</feature>
<feature type="domain" description="DUF6534" evidence="3">
    <location>
        <begin position="97"/>
        <end position="183"/>
    </location>
</feature>
<protein>
    <recommendedName>
        <fullName evidence="3">DUF6534 domain-containing protein</fullName>
    </recommendedName>
</protein>
<evidence type="ECO:0000256" key="1">
    <source>
        <dbReference type="SAM" id="MobiDB-lite"/>
    </source>
</evidence>
<evidence type="ECO:0000313" key="4">
    <source>
        <dbReference type="EMBL" id="KAK7433473.1"/>
    </source>
</evidence>
<gene>
    <name evidence="4" type="ORF">VKT23_020773</name>
</gene>
<feature type="transmembrane region" description="Helical" evidence="2">
    <location>
        <begin position="14"/>
        <end position="36"/>
    </location>
</feature>
<feature type="transmembrane region" description="Helical" evidence="2">
    <location>
        <begin position="124"/>
        <end position="151"/>
    </location>
</feature>
<dbReference type="Proteomes" id="UP001498398">
    <property type="component" value="Unassembled WGS sequence"/>
</dbReference>
<keyword evidence="2" id="KW-1133">Transmembrane helix</keyword>